<evidence type="ECO:0000313" key="2">
    <source>
        <dbReference type="EMBL" id="EHL03578.1"/>
    </source>
</evidence>
<keyword evidence="3" id="KW-1185">Reference proteome</keyword>
<dbReference type="InParanoid" id="H0ECS4"/>
<feature type="compositionally biased region" description="Low complexity" evidence="1">
    <location>
        <begin position="138"/>
        <end position="148"/>
    </location>
</feature>
<feature type="region of interest" description="Disordered" evidence="1">
    <location>
        <begin position="122"/>
        <end position="184"/>
    </location>
</feature>
<reference evidence="2 3" key="1">
    <citation type="journal article" date="2012" name="Eukaryot. Cell">
        <title>Genome sequence of the fungus Glarea lozoyensis: the first genome sequence of a species from the Helotiaceae family.</title>
        <authorList>
            <person name="Youssar L."/>
            <person name="Gruening B.A."/>
            <person name="Erxleben A."/>
            <person name="Guenther S."/>
            <person name="Huettel W."/>
        </authorList>
    </citation>
    <scope>NUCLEOTIDE SEQUENCE [LARGE SCALE GENOMIC DNA]</scope>
    <source>
        <strain evidence="3">ATCC 74030 / MF5533</strain>
    </source>
</reference>
<dbReference type="OrthoDB" id="1431934at2759"/>
<accession>H0ECS4</accession>
<dbReference type="AlphaFoldDB" id="H0ECS4"/>
<feature type="compositionally biased region" description="Acidic residues" evidence="1">
    <location>
        <begin position="122"/>
        <end position="133"/>
    </location>
</feature>
<evidence type="ECO:0000256" key="1">
    <source>
        <dbReference type="SAM" id="MobiDB-lite"/>
    </source>
</evidence>
<evidence type="ECO:0000313" key="3">
    <source>
        <dbReference type="Proteomes" id="UP000005446"/>
    </source>
</evidence>
<dbReference type="EMBL" id="AGUE01000006">
    <property type="protein sequence ID" value="EHL03578.1"/>
    <property type="molecule type" value="Genomic_DNA"/>
</dbReference>
<gene>
    <name evidence="2" type="ORF">M7I_0219</name>
</gene>
<comment type="caution">
    <text evidence="2">The sequence shown here is derived from an EMBL/GenBank/DDBJ whole genome shotgun (WGS) entry which is preliminary data.</text>
</comment>
<name>H0ECS4_GLAL7</name>
<evidence type="ECO:0008006" key="4">
    <source>
        <dbReference type="Google" id="ProtNLM"/>
    </source>
</evidence>
<sequence length="314" mass="35731">MASHAPTRELRERCLSTFNVPYHRFTIQKLSKVLDHSGQDYPKRSTKETLYDILEEYSRNNDITKDMEMIGRFGRALMVGWRGIGPISKYYKNTDNLADYADDKINDVDEFGLDRIDDDAESFTGLDSDETDLDSTHDNSSSTSVSSDPEVEVGDSDPNSNSNNELIKAPNAEEIVEGNQQEQRGLKRRRVTKHCVVCLEDCDVDTFPEDKLTNSCSHEIDVKDNPTRVACPTCLETLGFEAVRLYASAEAFERLPWHPEQTCAEFDAHQNGSAERLEQEAASERYLEKQTKICPNWSFTVNQVLLYFEVLFGK</sequence>
<protein>
    <recommendedName>
        <fullName evidence="4">RING-type domain-containing protein</fullName>
    </recommendedName>
</protein>
<dbReference type="HOGENOM" id="CLU_885815_0_0_1"/>
<proteinExistence type="predicted"/>
<organism evidence="2 3">
    <name type="scientific">Glarea lozoyensis (strain ATCC 74030 / MF5533)</name>
    <dbReference type="NCBI Taxonomy" id="1104152"/>
    <lineage>
        <taxon>Eukaryota</taxon>
        <taxon>Fungi</taxon>
        <taxon>Dikarya</taxon>
        <taxon>Ascomycota</taxon>
        <taxon>Pezizomycotina</taxon>
        <taxon>Leotiomycetes</taxon>
        <taxon>Helotiales</taxon>
        <taxon>Helotiaceae</taxon>
        <taxon>Glarea</taxon>
    </lineage>
</organism>
<dbReference type="Proteomes" id="UP000005446">
    <property type="component" value="Unassembled WGS sequence"/>
</dbReference>